<evidence type="ECO:0000313" key="2">
    <source>
        <dbReference type="Proteomes" id="UP001501523"/>
    </source>
</evidence>
<dbReference type="EMBL" id="BAAAEU010000024">
    <property type="protein sequence ID" value="GAA0721379.1"/>
    <property type="molecule type" value="Genomic_DNA"/>
</dbReference>
<comment type="caution">
    <text evidence="1">The sequence shown here is derived from an EMBL/GenBank/DDBJ whole genome shotgun (WGS) entry which is preliminary data.</text>
</comment>
<sequence length="114" mass="12380">MSQAPATNLAEALTTIRQSVDDAMINAEQVPQRLINELADLSSQAAVFLGDDVLGHIERGNGDLVPTPLLFWLHNLLQVAGQICERAGNHDLAHHCRSNMAKVTAVMAKRTTLQ</sequence>
<name>A0ABN1IUR6_9GAMM</name>
<evidence type="ECO:0000313" key="1">
    <source>
        <dbReference type="EMBL" id="GAA0721379.1"/>
    </source>
</evidence>
<organism evidence="1 2">
    <name type="scientific">Dokdonella soli</name>
    <dbReference type="NCBI Taxonomy" id="529810"/>
    <lineage>
        <taxon>Bacteria</taxon>
        <taxon>Pseudomonadati</taxon>
        <taxon>Pseudomonadota</taxon>
        <taxon>Gammaproteobacteria</taxon>
        <taxon>Lysobacterales</taxon>
        <taxon>Rhodanobacteraceae</taxon>
        <taxon>Dokdonella</taxon>
    </lineage>
</organism>
<reference evidence="1 2" key="1">
    <citation type="journal article" date="2019" name="Int. J. Syst. Evol. Microbiol.">
        <title>The Global Catalogue of Microorganisms (GCM) 10K type strain sequencing project: providing services to taxonomists for standard genome sequencing and annotation.</title>
        <authorList>
            <consortium name="The Broad Institute Genomics Platform"/>
            <consortium name="The Broad Institute Genome Sequencing Center for Infectious Disease"/>
            <person name="Wu L."/>
            <person name="Ma J."/>
        </authorList>
    </citation>
    <scope>NUCLEOTIDE SEQUENCE [LARGE SCALE GENOMIC DNA]</scope>
    <source>
        <strain evidence="1 2">JCM 15421</strain>
    </source>
</reference>
<accession>A0ABN1IUR6</accession>
<proteinExistence type="predicted"/>
<protein>
    <submittedName>
        <fullName evidence="1">Uncharacterized protein</fullName>
    </submittedName>
</protein>
<dbReference type="Proteomes" id="UP001501523">
    <property type="component" value="Unassembled WGS sequence"/>
</dbReference>
<gene>
    <name evidence="1" type="ORF">GCM10009105_31630</name>
</gene>
<keyword evidence="2" id="KW-1185">Reference proteome</keyword>